<sequence length="60" mass="7039">MTNRPRRRKKEPIKVIMLPIEDREIYIRSLGAAMIDISEKQFGERVVALAMEQIKKDLGR</sequence>
<dbReference type="Proteomes" id="UP001623600">
    <property type="component" value="Unassembled WGS sequence"/>
</dbReference>
<evidence type="ECO:0000313" key="1">
    <source>
        <dbReference type="EMBL" id="MFL0167716.1"/>
    </source>
</evidence>
<keyword evidence="2" id="KW-1185">Reference proteome</keyword>
<dbReference type="EMBL" id="JBJIAB010000037">
    <property type="protein sequence ID" value="MFL0167716.1"/>
    <property type="molecule type" value="Genomic_DNA"/>
</dbReference>
<name>A0ABW8SA27_9CLOT</name>
<dbReference type="RefSeq" id="WP_406762458.1">
    <property type="nucleotide sequence ID" value="NZ_JBJIAB010000037.1"/>
</dbReference>
<organism evidence="1 2">
    <name type="scientific">Candidatus Clostridium helianthi</name>
    <dbReference type="NCBI Taxonomy" id="3381660"/>
    <lineage>
        <taxon>Bacteria</taxon>
        <taxon>Bacillati</taxon>
        <taxon>Bacillota</taxon>
        <taxon>Clostridia</taxon>
        <taxon>Eubacteriales</taxon>
        <taxon>Clostridiaceae</taxon>
        <taxon>Clostridium</taxon>
    </lineage>
</organism>
<evidence type="ECO:0000313" key="2">
    <source>
        <dbReference type="Proteomes" id="UP001623600"/>
    </source>
</evidence>
<gene>
    <name evidence="1" type="ORF">ACJDTP_21820</name>
</gene>
<accession>A0ABW8SA27</accession>
<comment type="caution">
    <text evidence="1">The sequence shown here is derived from an EMBL/GenBank/DDBJ whole genome shotgun (WGS) entry which is preliminary data.</text>
</comment>
<reference evidence="1 2" key="1">
    <citation type="submission" date="2024-11" db="EMBL/GenBank/DDBJ databases">
        <authorList>
            <person name="Heng Y.C."/>
            <person name="Lim A.C.H."/>
            <person name="Lee J.K.Y."/>
            <person name="Kittelmann S."/>
        </authorList>
    </citation>
    <scope>NUCLEOTIDE SEQUENCE [LARGE SCALE GENOMIC DNA]</scope>
    <source>
        <strain evidence="1 2">WILCCON 0112</strain>
    </source>
</reference>
<protein>
    <submittedName>
        <fullName evidence="1">Uncharacterized protein</fullName>
    </submittedName>
</protein>
<proteinExistence type="predicted"/>